<dbReference type="Proteomes" id="UP000184501">
    <property type="component" value="Unassembled WGS sequence"/>
</dbReference>
<protein>
    <recommendedName>
        <fullName evidence="4">DUF5709 domain-containing protein</fullName>
    </recommendedName>
</protein>
<sequence>MTEPTVPDDVRAEDAHDAEDARRETRLAPGTGLDLEEPVADREEQRRDLVDDRDRVGGDVASGVRSDANEADLAEQERVVQEDEDDYRVEDAEGYDRY</sequence>
<evidence type="ECO:0000313" key="2">
    <source>
        <dbReference type="EMBL" id="SHF02678.1"/>
    </source>
</evidence>
<evidence type="ECO:0000313" key="3">
    <source>
        <dbReference type="Proteomes" id="UP000184501"/>
    </source>
</evidence>
<feature type="region of interest" description="Disordered" evidence="1">
    <location>
        <begin position="1"/>
        <end position="98"/>
    </location>
</feature>
<dbReference type="EMBL" id="FQVN01000002">
    <property type="protein sequence ID" value="SHF02678.1"/>
    <property type="molecule type" value="Genomic_DNA"/>
</dbReference>
<proteinExistence type="predicted"/>
<accession>A0A1M4YAM2</accession>
<dbReference type="RefSeq" id="WP_200797400.1">
    <property type="nucleotide sequence ID" value="NZ_FQVN01000002.1"/>
</dbReference>
<gene>
    <name evidence="2" type="ORF">SAMN05444320_102293</name>
</gene>
<evidence type="ECO:0000256" key="1">
    <source>
        <dbReference type="SAM" id="MobiDB-lite"/>
    </source>
</evidence>
<feature type="compositionally biased region" description="Basic and acidic residues" evidence="1">
    <location>
        <begin position="39"/>
        <end position="57"/>
    </location>
</feature>
<evidence type="ECO:0008006" key="4">
    <source>
        <dbReference type="Google" id="ProtNLM"/>
    </source>
</evidence>
<keyword evidence="3" id="KW-1185">Reference proteome</keyword>
<feature type="compositionally biased region" description="Basic and acidic residues" evidence="1">
    <location>
        <begin position="89"/>
        <end position="98"/>
    </location>
</feature>
<name>A0A1M4YAM2_STRHI</name>
<dbReference type="AlphaFoldDB" id="A0A1M4YAM2"/>
<feature type="compositionally biased region" description="Basic and acidic residues" evidence="1">
    <location>
        <begin position="8"/>
        <end position="26"/>
    </location>
</feature>
<organism evidence="2 3">
    <name type="scientific">Streptoalloteichus hindustanus</name>
    <dbReference type="NCBI Taxonomy" id="2017"/>
    <lineage>
        <taxon>Bacteria</taxon>
        <taxon>Bacillati</taxon>
        <taxon>Actinomycetota</taxon>
        <taxon>Actinomycetes</taxon>
        <taxon>Pseudonocardiales</taxon>
        <taxon>Pseudonocardiaceae</taxon>
        <taxon>Streptoalloteichus</taxon>
    </lineage>
</organism>
<reference evidence="2 3" key="1">
    <citation type="submission" date="2016-11" db="EMBL/GenBank/DDBJ databases">
        <authorList>
            <person name="Jaros S."/>
            <person name="Januszkiewicz K."/>
            <person name="Wedrychowicz H."/>
        </authorList>
    </citation>
    <scope>NUCLEOTIDE SEQUENCE [LARGE SCALE GENOMIC DNA]</scope>
    <source>
        <strain evidence="2 3">DSM 44523</strain>
    </source>
</reference>